<reference evidence="1" key="1">
    <citation type="submission" date="2020-05" db="EMBL/GenBank/DDBJ databases">
        <title>Mycena genomes resolve the evolution of fungal bioluminescence.</title>
        <authorList>
            <person name="Tsai I.J."/>
        </authorList>
    </citation>
    <scope>NUCLEOTIDE SEQUENCE</scope>
    <source>
        <strain evidence="1">160909Yilan</strain>
    </source>
</reference>
<dbReference type="EMBL" id="JACAZH010000007">
    <property type="protein sequence ID" value="KAF7364377.1"/>
    <property type="molecule type" value="Genomic_DNA"/>
</dbReference>
<evidence type="ECO:0000313" key="2">
    <source>
        <dbReference type="Proteomes" id="UP000623467"/>
    </source>
</evidence>
<keyword evidence="2" id="KW-1185">Reference proteome</keyword>
<sequence length="185" mass="19809">MLLNCRLSLAHLVRRHDRRLRPPTLSVALPEAAPKSLPSSSCGSSLGSDLAALIDELHAILKTLSLEDPRGSEDIYGMDMSIMWGSDDLEWCNGGLAGCTGREGEVQARGGAVDKLLLNVCPCAASSEVQHICQRFDPASADLLPTPTHVSSTIVSSTILDIDAFLCPLSRAPVLALLFFILDTR</sequence>
<organism evidence="1 2">
    <name type="scientific">Mycena sanguinolenta</name>
    <dbReference type="NCBI Taxonomy" id="230812"/>
    <lineage>
        <taxon>Eukaryota</taxon>
        <taxon>Fungi</taxon>
        <taxon>Dikarya</taxon>
        <taxon>Basidiomycota</taxon>
        <taxon>Agaricomycotina</taxon>
        <taxon>Agaricomycetes</taxon>
        <taxon>Agaricomycetidae</taxon>
        <taxon>Agaricales</taxon>
        <taxon>Marasmiineae</taxon>
        <taxon>Mycenaceae</taxon>
        <taxon>Mycena</taxon>
    </lineage>
</organism>
<gene>
    <name evidence="1" type="ORF">MSAN_01098400</name>
</gene>
<dbReference type="Proteomes" id="UP000623467">
    <property type="component" value="Unassembled WGS sequence"/>
</dbReference>
<proteinExistence type="predicted"/>
<accession>A0A8H7D9D3</accession>
<name>A0A8H7D9D3_9AGAR</name>
<protein>
    <submittedName>
        <fullName evidence="1">Uncharacterized protein</fullName>
    </submittedName>
</protein>
<dbReference type="OrthoDB" id="5366606at2759"/>
<evidence type="ECO:0000313" key="1">
    <source>
        <dbReference type="EMBL" id="KAF7364377.1"/>
    </source>
</evidence>
<comment type="caution">
    <text evidence="1">The sequence shown here is derived from an EMBL/GenBank/DDBJ whole genome shotgun (WGS) entry which is preliminary data.</text>
</comment>
<dbReference type="AlphaFoldDB" id="A0A8H7D9D3"/>